<dbReference type="Pfam" id="PF14100">
    <property type="entry name" value="DUF6807"/>
    <property type="match status" value="1"/>
</dbReference>
<evidence type="ECO:0008006" key="4">
    <source>
        <dbReference type="Google" id="ProtNLM"/>
    </source>
</evidence>
<reference evidence="2 3" key="1">
    <citation type="submission" date="2019-02" db="EMBL/GenBank/DDBJ databases">
        <title>Deep-cultivation of Planctomycetes and their phenomic and genomic characterization uncovers novel biology.</title>
        <authorList>
            <person name="Wiegand S."/>
            <person name="Jogler M."/>
            <person name="Boedeker C."/>
            <person name="Pinto D."/>
            <person name="Vollmers J."/>
            <person name="Rivas-Marin E."/>
            <person name="Kohn T."/>
            <person name="Peeters S.H."/>
            <person name="Heuer A."/>
            <person name="Rast P."/>
            <person name="Oberbeckmann S."/>
            <person name="Bunk B."/>
            <person name="Jeske O."/>
            <person name="Meyerdierks A."/>
            <person name="Storesund J.E."/>
            <person name="Kallscheuer N."/>
            <person name="Luecker S."/>
            <person name="Lage O.M."/>
            <person name="Pohl T."/>
            <person name="Merkel B.J."/>
            <person name="Hornburger P."/>
            <person name="Mueller R.-W."/>
            <person name="Bruemmer F."/>
            <person name="Labrenz M."/>
            <person name="Spormann A.M."/>
            <person name="Op den Camp H."/>
            <person name="Overmann J."/>
            <person name="Amann R."/>
            <person name="Jetten M.S.M."/>
            <person name="Mascher T."/>
            <person name="Medema M.H."/>
            <person name="Devos D.P."/>
            <person name="Kaster A.-K."/>
            <person name="Ovreas L."/>
            <person name="Rohde M."/>
            <person name="Galperin M.Y."/>
            <person name="Jogler C."/>
        </authorList>
    </citation>
    <scope>NUCLEOTIDE SEQUENCE [LARGE SCALE GENOMIC DNA]</scope>
    <source>
        <strain evidence="2 3">SV_7m_r</strain>
    </source>
</reference>
<feature type="chain" id="PRO_5021921372" description="Methane oxygenase PmoA" evidence="1">
    <location>
        <begin position="23"/>
        <end position="322"/>
    </location>
</feature>
<proteinExistence type="predicted"/>
<protein>
    <recommendedName>
        <fullName evidence="4">Methane oxygenase PmoA</fullName>
    </recommendedName>
</protein>
<organism evidence="2 3">
    <name type="scientific">Stieleria bergensis</name>
    <dbReference type="NCBI Taxonomy" id="2528025"/>
    <lineage>
        <taxon>Bacteria</taxon>
        <taxon>Pseudomonadati</taxon>
        <taxon>Planctomycetota</taxon>
        <taxon>Planctomycetia</taxon>
        <taxon>Pirellulales</taxon>
        <taxon>Pirellulaceae</taxon>
        <taxon>Stieleria</taxon>
    </lineage>
</organism>
<dbReference type="InterPro" id="IPR029475">
    <property type="entry name" value="DUF6807"/>
</dbReference>
<dbReference type="AlphaFoldDB" id="A0A517T1J8"/>
<gene>
    <name evidence="2" type="ORF">SV7mr_47960</name>
</gene>
<dbReference type="OrthoDB" id="242375at2"/>
<feature type="signal peptide" evidence="1">
    <location>
        <begin position="1"/>
        <end position="22"/>
    </location>
</feature>
<evidence type="ECO:0000313" key="3">
    <source>
        <dbReference type="Proteomes" id="UP000315003"/>
    </source>
</evidence>
<dbReference type="RefSeq" id="WP_145276889.1">
    <property type="nucleotide sequence ID" value="NZ_CP036272.1"/>
</dbReference>
<dbReference type="EMBL" id="CP036272">
    <property type="protein sequence ID" value="QDT62249.1"/>
    <property type="molecule type" value="Genomic_DNA"/>
</dbReference>
<dbReference type="Proteomes" id="UP000315003">
    <property type="component" value="Chromosome"/>
</dbReference>
<keyword evidence="1" id="KW-0732">Signal</keyword>
<accession>A0A517T1J8</accession>
<evidence type="ECO:0000313" key="2">
    <source>
        <dbReference type="EMBL" id="QDT62249.1"/>
    </source>
</evidence>
<keyword evidence="3" id="KW-1185">Reference proteome</keyword>
<sequence precursor="true">MITTRLLTLFLLPILMGQCLLAADLQLVETDDSIRISQRGKPILEYVKTARKVPEGLAPHYARSGYIHPVYSPTGQEITGDYPQDHAHQHALFFAWTKASFAGQEVDFWNQAKQQAGIEFRGISEVTRAEKHVSFSAKHAFTVGRGDNKVDAIIEHWTVTVYQTPDDRFVFDIQSVQQCAGETPLVLKQYRYGGMAIRGNIQWLLDKQATDRNPNGFRFLTSEGKDRLQGNHTQPNWVAMSGRIDGQPVSLAVLCSAENFRAPQTVRLHPSKPYFCFAPMVDGEFTIQPGQKYVSRYRYLVTSEAANPKAIDQHWNLYTGQH</sequence>
<name>A0A517T1J8_9BACT</name>
<evidence type="ECO:0000256" key="1">
    <source>
        <dbReference type="SAM" id="SignalP"/>
    </source>
</evidence>